<dbReference type="InterPro" id="IPR045595">
    <property type="entry name" value="SufBD_N"/>
</dbReference>
<evidence type="ECO:0000259" key="2">
    <source>
        <dbReference type="Pfam" id="PF01458"/>
    </source>
</evidence>
<feature type="domain" description="SUF system FeS cluster assembly SufBD N-terminal" evidence="3">
    <location>
        <begin position="20"/>
        <end position="158"/>
    </location>
</feature>
<dbReference type="OrthoDB" id="9768262at2"/>
<dbReference type="PANTHER" id="PTHR43575:SF1">
    <property type="entry name" value="PROTEIN ABCI7, CHLOROPLASTIC"/>
    <property type="match status" value="1"/>
</dbReference>
<evidence type="ECO:0000259" key="3">
    <source>
        <dbReference type="Pfam" id="PF19295"/>
    </source>
</evidence>
<dbReference type="InterPro" id="IPR011542">
    <property type="entry name" value="SUF_FeS_clus_asmbl_SufD"/>
</dbReference>
<dbReference type="AlphaFoldDB" id="A0A1U9KDF3"/>
<comment type="similarity">
    <text evidence="1">Belongs to the iron-sulfur cluster assembly SufBD family.</text>
</comment>
<name>A0A1U9KDF3_ACEAC</name>
<dbReference type="NCBIfam" id="TIGR01981">
    <property type="entry name" value="sufD"/>
    <property type="match status" value="1"/>
</dbReference>
<dbReference type="GO" id="GO:0016226">
    <property type="term" value="P:iron-sulfur cluster assembly"/>
    <property type="evidence" value="ECO:0007669"/>
    <property type="project" value="InterPro"/>
</dbReference>
<evidence type="ECO:0000256" key="1">
    <source>
        <dbReference type="ARBA" id="ARBA00043967"/>
    </source>
</evidence>
<accession>A0A1U9KDF3</accession>
<dbReference type="InterPro" id="IPR000825">
    <property type="entry name" value="SUF_FeS_clus_asmbl_SufBD_core"/>
</dbReference>
<dbReference type="STRING" id="435.A0U92_02090"/>
<proteinExistence type="inferred from homology"/>
<sequence length="433" mass="45815">MNAIAPITQGLEPFAARLSDVKGEDRKAAAGALARTGLPTPRVEAWHYTNLRALSGRVFSDAPAGFDETAAQAALARILPPDSVVAVLPRLVLVNGRFAPTLSSTDLPEGVTCTSFVQSPDFGILASPDREGMVALNTALAGDGVRISVAPGTQVGQLVLVSLALGTDSDVSFHPRHSITLGEGASLSIIEIVASENAGAYLHNPVLSCTIAEKAHLTHVKIQREAENAVHLATVYADIAVRAAYDSFTLGLGSVLARHEVHATMHGDHAAVHVNGAQLLAASQVGDITSVITHGAPDCVSRQTVRNVLSDRSRAVFQGKVLVERVAQKTDGYQMNQALLLSPSAEINAKPELEIYADDVKCSHGATVGALDDDQLFYLRSRGIPDDQARQMLVEAFLVETVELVEDETLRAALNQTLATVLRQRIGAAEKTA</sequence>
<dbReference type="Pfam" id="PF01458">
    <property type="entry name" value="SUFBD_core"/>
    <property type="match status" value="1"/>
</dbReference>
<protein>
    <submittedName>
        <fullName evidence="4">ABC transporter permease</fullName>
    </submittedName>
</protein>
<gene>
    <name evidence="4" type="ORF">A0U92_02090</name>
</gene>
<dbReference type="InterPro" id="IPR037284">
    <property type="entry name" value="SUF_FeS_clus_asmbl_SufBD_sf"/>
</dbReference>
<dbReference type="Proteomes" id="UP000188937">
    <property type="component" value="Chromosome"/>
</dbReference>
<evidence type="ECO:0000313" key="4">
    <source>
        <dbReference type="EMBL" id="AQS83759.1"/>
    </source>
</evidence>
<organism evidence="4 5">
    <name type="scientific">Acetobacter aceti</name>
    <dbReference type="NCBI Taxonomy" id="435"/>
    <lineage>
        <taxon>Bacteria</taxon>
        <taxon>Pseudomonadati</taxon>
        <taxon>Pseudomonadota</taxon>
        <taxon>Alphaproteobacteria</taxon>
        <taxon>Acetobacterales</taxon>
        <taxon>Acetobacteraceae</taxon>
        <taxon>Acetobacter</taxon>
        <taxon>Acetobacter subgen. Acetobacter</taxon>
    </lineage>
</organism>
<reference evidence="4 5" key="1">
    <citation type="submission" date="2016-03" db="EMBL/GenBank/DDBJ databases">
        <title>Acetic acid bacteria sequencing.</title>
        <authorList>
            <person name="Brandt J."/>
            <person name="Jakob F."/>
            <person name="Vogel R.F."/>
        </authorList>
    </citation>
    <scope>NUCLEOTIDE SEQUENCE [LARGE SCALE GENOMIC DNA]</scope>
    <source>
        <strain evidence="4 5">TMW2.1153</strain>
    </source>
</reference>
<dbReference type="Pfam" id="PF19295">
    <property type="entry name" value="SufBD_N"/>
    <property type="match status" value="1"/>
</dbReference>
<feature type="domain" description="SUF system FeS cluster assembly SufBD core" evidence="2">
    <location>
        <begin position="168"/>
        <end position="397"/>
    </location>
</feature>
<dbReference type="PANTHER" id="PTHR43575">
    <property type="entry name" value="PROTEIN ABCI7, CHLOROPLASTIC"/>
    <property type="match status" value="1"/>
</dbReference>
<keyword evidence="5" id="KW-1185">Reference proteome</keyword>
<dbReference type="RefSeq" id="WP_077811798.1">
    <property type="nucleotide sequence ID" value="NZ_CP014692.1"/>
</dbReference>
<dbReference type="InterPro" id="IPR055346">
    <property type="entry name" value="Fe-S_cluster_assembly_SufBD"/>
</dbReference>
<evidence type="ECO:0000313" key="5">
    <source>
        <dbReference type="Proteomes" id="UP000188937"/>
    </source>
</evidence>
<dbReference type="KEGG" id="aace:A0U92_02090"/>
<dbReference type="SUPFAM" id="SSF101960">
    <property type="entry name" value="Stabilizer of iron transporter SufD"/>
    <property type="match status" value="1"/>
</dbReference>
<dbReference type="eggNOG" id="COG0719">
    <property type="taxonomic scope" value="Bacteria"/>
</dbReference>
<dbReference type="EMBL" id="CP014692">
    <property type="protein sequence ID" value="AQS83759.1"/>
    <property type="molecule type" value="Genomic_DNA"/>
</dbReference>